<proteinExistence type="predicted"/>
<organism evidence="1 2">
    <name type="scientific">Hufsiella ginkgonis</name>
    <dbReference type="NCBI Taxonomy" id="2695274"/>
    <lineage>
        <taxon>Bacteria</taxon>
        <taxon>Pseudomonadati</taxon>
        <taxon>Bacteroidota</taxon>
        <taxon>Sphingobacteriia</taxon>
        <taxon>Sphingobacteriales</taxon>
        <taxon>Sphingobacteriaceae</taxon>
        <taxon>Hufsiella</taxon>
    </lineage>
</organism>
<protein>
    <submittedName>
        <fullName evidence="1">Uncharacterized protein</fullName>
    </submittedName>
</protein>
<dbReference type="EMBL" id="WVHS01000001">
    <property type="protein sequence ID" value="MXV14419.1"/>
    <property type="molecule type" value="Genomic_DNA"/>
</dbReference>
<name>A0A7K1XUH1_9SPHI</name>
<keyword evidence="2" id="KW-1185">Reference proteome</keyword>
<comment type="caution">
    <text evidence="1">The sequence shown here is derived from an EMBL/GenBank/DDBJ whole genome shotgun (WGS) entry which is preliminary data.</text>
</comment>
<evidence type="ECO:0000313" key="1">
    <source>
        <dbReference type="EMBL" id="MXV14419.1"/>
    </source>
</evidence>
<evidence type="ECO:0000313" key="2">
    <source>
        <dbReference type="Proteomes" id="UP000451233"/>
    </source>
</evidence>
<dbReference type="AlphaFoldDB" id="A0A7K1XUH1"/>
<dbReference type="RefSeq" id="WP_160905393.1">
    <property type="nucleotide sequence ID" value="NZ_WVHS01000001.1"/>
</dbReference>
<gene>
    <name evidence="1" type="ORF">GS398_03850</name>
</gene>
<reference evidence="1 2" key="1">
    <citation type="submission" date="2019-11" db="EMBL/GenBank/DDBJ databases">
        <title>Pedobacter sp. HMF7056 Genome sequencing and assembly.</title>
        <authorList>
            <person name="Kang H."/>
            <person name="Kim H."/>
            <person name="Joh K."/>
        </authorList>
    </citation>
    <scope>NUCLEOTIDE SEQUENCE [LARGE SCALE GENOMIC DNA]</scope>
    <source>
        <strain evidence="1 2">HMF7056</strain>
    </source>
</reference>
<dbReference type="Proteomes" id="UP000451233">
    <property type="component" value="Unassembled WGS sequence"/>
</dbReference>
<sequence>METAPAQYLVSAVEVDHVELFLDSEQGGIPNGAEGAFGIRAAGNFDEVGWRFANYFLKENTTALN</sequence>
<accession>A0A7K1XUH1</accession>